<evidence type="ECO:0000256" key="11">
    <source>
        <dbReference type="SAM" id="MobiDB-lite"/>
    </source>
</evidence>
<dbReference type="GO" id="GO:0015031">
    <property type="term" value="P:protein transport"/>
    <property type="evidence" value="ECO:0007669"/>
    <property type="project" value="UniProtKB-KW"/>
</dbReference>
<keyword evidence="8" id="KW-0539">Nucleus</keyword>
<keyword evidence="4" id="KW-0813">Transport</keyword>
<dbReference type="Pfam" id="PF25880">
    <property type="entry name" value="WHD_CHMP7_1st"/>
    <property type="match status" value="1"/>
</dbReference>
<keyword evidence="14" id="KW-1185">Reference proteome</keyword>
<evidence type="ECO:0000256" key="5">
    <source>
        <dbReference type="ARBA" id="ARBA00022490"/>
    </source>
</evidence>
<comment type="similarity">
    <text evidence="3">Belongs to the SNF7 family.</text>
</comment>
<dbReference type="GO" id="GO:0032511">
    <property type="term" value="P:late endosome to vacuole transport via multivesicular body sorting pathway"/>
    <property type="evidence" value="ECO:0007669"/>
    <property type="project" value="TreeGrafter"/>
</dbReference>
<keyword evidence="7" id="KW-0175">Coiled coil</keyword>
<sequence length="507" mass="56863">MAEKHTRFPETWNDDARMTVLFAPFRDKSLNPSSWDQKMTFWSNLIVSDCTICGDIVIDVKTLPCRFQRNGKTPACLSSVVDEMERTGKLKQVADTEMSPSNQGAARKGWMSWGMDTFIKAPISMGWNLMTKPTISSTKLVVVEALKSKCEEVCRLQCACMDCDITDSVIEYSELWDRCRELCKTEGEFYLVLKELDKEKRIMFYHTDTCLLVKFPQRSESTAGPVTEQDIQIYSMKKASKVLLDRIEKLGKDVDRLTVEAKMHKRKDMKQYALRSLRQRRRTQNRMSKLSGSLDMIDDVLSRIQHAASDEMVLKALQAGSGALKTLTDRTGLDEVHRTMDNLAEVLDHQNEIESEMNMSRIGDVSSEDLERELESLIGEHMAPPQGDSVVSPEKVNVSPPRGAPITISPENDVLGIADLLAGLDFGSPSGPTQSKQAGSSYGLNQSKPIGLPSNDMADTTTKLELSNEIFDLDFPDVPNFSPGTPEKSNDRQKTWTKLPQKEAEPS</sequence>
<evidence type="ECO:0000256" key="1">
    <source>
        <dbReference type="ARBA" id="ARBA00004259"/>
    </source>
</evidence>
<comment type="subcellular location">
    <subcellularLocation>
        <location evidence="2">Cytoplasm</location>
    </subcellularLocation>
    <subcellularLocation>
        <location evidence="1">Nucleus envelope</location>
    </subcellularLocation>
</comment>
<evidence type="ECO:0000256" key="2">
    <source>
        <dbReference type="ARBA" id="ARBA00004496"/>
    </source>
</evidence>
<keyword evidence="5" id="KW-0963">Cytoplasm</keyword>
<dbReference type="Pfam" id="PF25239">
    <property type="entry name" value="WHD_CHMP7"/>
    <property type="match status" value="1"/>
</dbReference>
<evidence type="ECO:0000259" key="12">
    <source>
        <dbReference type="Pfam" id="PF25239"/>
    </source>
</evidence>
<dbReference type="Pfam" id="PF03357">
    <property type="entry name" value="Snf7"/>
    <property type="match status" value="1"/>
</dbReference>
<dbReference type="EMBL" id="NEDP02005569">
    <property type="protein sequence ID" value="OWF38352.1"/>
    <property type="molecule type" value="Genomic_DNA"/>
</dbReference>
<evidence type="ECO:0000256" key="10">
    <source>
        <dbReference type="ARBA" id="ARBA00041629"/>
    </source>
</evidence>
<feature type="region of interest" description="Disordered" evidence="11">
    <location>
        <begin position="426"/>
        <end position="461"/>
    </location>
</feature>
<dbReference type="OrthoDB" id="10250120at2759"/>
<comment type="caution">
    <text evidence="13">The sequence shown here is derived from an EMBL/GenBank/DDBJ whole genome shotgun (WGS) entry which is preliminary data.</text>
</comment>
<feature type="domain" description="CHMP7 winged helix" evidence="12">
    <location>
        <begin position="146"/>
        <end position="205"/>
    </location>
</feature>
<protein>
    <recommendedName>
        <fullName evidence="9">Charged multivesicular body protein 7</fullName>
    </recommendedName>
    <alternativeName>
        <fullName evidence="10">Chromatin-modifying protein 7</fullName>
    </alternativeName>
</protein>
<dbReference type="Proteomes" id="UP000242188">
    <property type="component" value="Unassembled WGS sequence"/>
</dbReference>
<evidence type="ECO:0000256" key="3">
    <source>
        <dbReference type="ARBA" id="ARBA00006190"/>
    </source>
</evidence>
<dbReference type="InterPro" id="IPR005024">
    <property type="entry name" value="Snf7_fam"/>
</dbReference>
<keyword evidence="6" id="KW-0653">Protein transport</keyword>
<reference evidence="13 14" key="1">
    <citation type="journal article" date="2017" name="Nat. Ecol. Evol.">
        <title>Scallop genome provides insights into evolution of bilaterian karyotype and development.</title>
        <authorList>
            <person name="Wang S."/>
            <person name="Zhang J."/>
            <person name="Jiao W."/>
            <person name="Li J."/>
            <person name="Xun X."/>
            <person name="Sun Y."/>
            <person name="Guo X."/>
            <person name="Huan P."/>
            <person name="Dong B."/>
            <person name="Zhang L."/>
            <person name="Hu X."/>
            <person name="Sun X."/>
            <person name="Wang J."/>
            <person name="Zhao C."/>
            <person name="Wang Y."/>
            <person name="Wang D."/>
            <person name="Huang X."/>
            <person name="Wang R."/>
            <person name="Lv J."/>
            <person name="Li Y."/>
            <person name="Zhang Z."/>
            <person name="Liu B."/>
            <person name="Lu W."/>
            <person name="Hui Y."/>
            <person name="Liang J."/>
            <person name="Zhou Z."/>
            <person name="Hou R."/>
            <person name="Li X."/>
            <person name="Liu Y."/>
            <person name="Li H."/>
            <person name="Ning X."/>
            <person name="Lin Y."/>
            <person name="Zhao L."/>
            <person name="Xing Q."/>
            <person name="Dou J."/>
            <person name="Li Y."/>
            <person name="Mao J."/>
            <person name="Guo H."/>
            <person name="Dou H."/>
            <person name="Li T."/>
            <person name="Mu C."/>
            <person name="Jiang W."/>
            <person name="Fu Q."/>
            <person name="Fu X."/>
            <person name="Miao Y."/>
            <person name="Liu J."/>
            <person name="Yu Q."/>
            <person name="Li R."/>
            <person name="Liao H."/>
            <person name="Li X."/>
            <person name="Kong Y."/>
            <person name="Jiang Z."/>
            <person name="Chourrout D."/>
            <person name="Li R."/>
            <person name="Bao Z."/>
        </authorList>
    </citation>
    <scope>NUCLEOTIDE SEQUENCE [LARGE SCALE GENOMIC DNA]</scope>
    <source>
        <strain evidence="13 14">PY_sf001</strain>
    </source>
</reference>
<dbReference type="PANTHER" id="PTHR22761">
    <property type="entry name" value="CHARGED MULTIVESICULAR BODY PROTEIN"/>
    <property type="match status" value="1"/>
</dbReference>
<dbReference type="GO" id="GO:0006900">
    <property type="term" value="P:vesicle budding from membrane"/>
    <property type="evidence" value="ECO:0007669"/>
    <property type="project" value="TreeGrafter"/>
</dbReference>
<dbReference type="STRING" id="6573.A0A210PPE5"/>
<feature type="region of interest" description="Disordered" evidence="11">
    <location>
        <begin position="473"/>
        <end position="507"/>
    </location>
</feature>
<dbReference type="InterPro" id="IPR057471">
    <property type="entry name" value="CHMP7_WHD"/>
</dbReference>
<evidence type="ECO:0000256" key="7">
    <source>
        <dbReference type="ARBA" id="ARBA00023054"/>
    </source>
</evidence>
<dbReference type="PANTHER" id="PTHR22761:SF21">
    <property type="entry name" value="CHARGED MULTIVESICULAR BODY PROTEIN 7"/>
    <property type="match status" value="1"/>
</dbReference>
<evidence type="ECO:0000256" key="4">
    <source>
        <dbReference type="ARBA" id="ARBA00022448"/>
    </source>
</evidence>
<feature type="compositionally biased region" description="Basic and acidic residues" evidence="11">
    <location>
        <begin position="488"/>
        <end position="507"/>
    </location>
</feature>
<dbReference type="GO" id="GO:0005635">
    <property type="term" value="C:nuclear envelope"/>
    <property type="evidence" value="ECO:0007669"/>
    <property type="project" value="UniProtKB-SubCell"/>
</dbReference>
<accession>A0A210PPE5</accession>
<feature type="compositionally biased region" description="Polar residues" evidence="11">
    <location>
        <begin position="430"/>
        <end position="448"/>
    </location>
</feature>
<dbReference type="Gene3D" id="6.10.140.1230">
    <property type="match status" value="1"/>
</dbReference>
<dbReference type="GO" id="GO:0005771">
    <property type="term" value="C:multivesicular body"/>
    <property type="evidence" value="ECO:0007669"/>
    <property type="project" value="TreeGrafter"/>
</dbReference>
<dbReference type="AlphaFoldDB" id="A0A210PPE5"/>
<dbReference type="GO" id="GO:0009898">
    <property type="term" value="C:cytoplasmic side of plasma membrane"/>
    <property type="evidence" value="ECO:0007669"/>
    <property type="project" value="TreeGrafter"/>
</dbReference>
<name>A0A210PPE5_MIZYE</name>
<evidence type="ECO:0000313" key="13">
    <source>
        <dbReference type="EMBL" id="OWF38352.1"/>
    </source>
</evidence>
<proteinExistence type="inferred from homology"/>
<evidence type="ECO:0000256" key="9">
    <source>
        <dbReference type="ARBA" id="ARBA00041077"/>
    </source>
</evidence>
<gene>
    <name evidence="13" type="ORF">KP79_PYT17273</name>
</gene>
<organism evidence="13 14">
    <name type="scientific">Mizuhopecten yessoensis</name>
    <name type="common">Japanese scallop</name>
    <name type="synonym">Patinopecten yessoensis</name>
    <dbReference type="NCBI Taxonomy" id="6573"/>
    <lineage>
        <taxon>Eukaryota</taxon>
        <taxon>Metazoa</taxon>
        <taxon>Spiralia</taxon>
        <taxon>Lophotrochozoa</taxon>
        <taxon>Mollusca</taxon>
        <taxon>Bivalvia</taxon>
        <taxon>Autobranchia</taxon>
        <taxon>Pteriomorphia</taxon>
        <taxon>Pectinida</taxon>
        <taxon>Pectinoidea</taxon>
        <taxon>Pectinidae</taxon>
        <taxon>Mizuhopecten</taxon>
    </lineage>
</organism>
<dbReference type="GO" id="GO:0000815">
    <property type="term" value="C:ESCRT III complex"/>
    <property type="evidence" value="ECO:0007669"/>
    <property type="project" value="TreeGrafter"/>
</dbReference>
<evidence type="ECO:0000256" key="8">
    <source>
        <dbReference type="ARBA" id="ARBA00023242"/>
    </source>
</evidence>
<evidence type="ECO:0000313" key="14">
    <source>
        <dbReference type="Proteomes" id="UP000242188"/>
    </source>
</evidence>
<evidence type="ECO:0000256" key="6">
    <source>
        <dbReference type="ARBA" id="ARBA00022927"/>
    </source>
</evidence>